<dbReference type="EMBL" id="AMLP01000293">
    <property type="protein sequence ID" value="ELS50243.1"/>
    <property type="molecule type" value="Genomic_DNA"/>
</dbReference>
<evidence type="ECO:0000313" key="1">
    <source>
        <dbReference type="EMBL" id="ELS50243.1"/>
    </source>
</evidence>
<protein>
    <submittedName>
        <fullName evidence="1">Uncharacterized protein</fullName>
    </submittedName>
</protein>
<dbReference type="AlphaFoldDB" id="L8P290"/>
<dbReference type="PATRIC" id="fig|1160705.3.peg.8689"/>
<gene>
    <name evidence="1" type="ORF">STVIR_8793</name>
</gene>
<name>L8P290_STRVR</name>
<comment type="caution">
    <text evidence="1">The sequence shown here is derived from an EMBL/GenBank/DDBJ whole genome shotgun (WGS) entry which is preliminary data.</text>
</comment>
<proteinExistence type="predicted"/>
<organism evidence="1 2">
    <name type="scientific">Streptomyces viridochromogenes Tue57</name>
    <dbReference type="NCBI Taxonomy" id="1160705"/>
    <lineage>
        <taxon>Bacteria</taxon>
        <taxon>Bacillati</taxon>
        <taxon>Actinomycetota</taxon>
        <taxon>Actinomycetes</taxon>
        <taxon>Kitasatosporales</taxon>
        <taxon>Streptomycetaceae</taxon>
        <taxon>Streptomyces</taxon>
    </lineage>
</organism>
<accession>L8P290</accession>
<sequence length="207" mass="22774">MEAMVTLANSVIGRSVRTASAALLEAGTQTKAASLQGIEALFFHRLDAAEHARRQEAAAGRLDRMAALETLLTLPVNIPVPLASLEAGQRRSVRALPAGAADRDRATVTRRAVRPVRVDLVVVRAAGWRQGLRDAGRFAPFCRRAMLLTRRPSHLEELLAEADFYGIGVFLAAEHGVEMLLAPEEYRPQRHTAAAWCFVEELYQLLR</sequence>
<reference evidence="1 2" key="1">
    <citation type="journal article" date="2013" name="Genome Announc.">
        <title>Draft Genome Sequence of Streptomyces viridochromogenes Strain Tu57, Producer of Avilamycin.</title>
        <authorList>
            <person name="Gruning B.A."/>
            <person name="Erxleben A."/>
            <person name="Hahnlein A."/>
            <person name="Gunther S."/>
        </authorList>
    </citation>
    <scope>NUCLEOTIDE SEQUENCE [LARGE SCALE GENOMIC DNA]</scope>
    <source>
        <strain evidence="1 2">Tue57</strain>
    </source>
</reference>
<evidence type="ECO:0000313" key="2">
    <source>
        <dbReference type="Proteomes" id="UP000011205"/>
    </source>
</evidence>
<dbReference type="Proteomes" id="UP000011205">
    <property type="component" value="Unassembled WGS sequence"/>
</dbReference>